<evidence type="ECO:0000256" key="10">
    <source>
        <dbReference type="SAM" id="MobiDB-lite"/>
    </source>
</evidence>
<evidence type="ECO:0000256" key="2">
    <source>
        <dbReference type="ARBA" id="ARBA00022553"/>
    </source>
</evidence>
<accession>A0A8T2N755</accession>
<dbReference type="EMBL" id="JAFBMS010000102">
    <property type="protein sequence ID" value="KAG9336199.1"/>
    <property type="molecule type" value="Genomic_DNA"/>
</dbReference>
<keyword evidence="13" id="KW-1185">Reference proteome</keyword>
<dbReference type="InterPro" id="IPR012315">
    <property type="entry name" value="KASH"/>
</dbReference>
<evidence type="ECO:0000256" key="6">
    <source>
        <dbReference type="ARBA" id="ARBA00023136"/>
    </source>
</evidence>
<dbReference type="SUPFAM" id="SSF46966">
    <property type="entry name" value="Spectrin repeat"/>
    <property type="match status" value="3"/>
</dbReference>
<dbReference type="InterPro" id="IPR056887">
    <property type="entry name" value="SYNE1/2_dom"/>
</dbReference>
<evidence type="ECO:0000256" key="8">
    <source>
        <dbReference type="ARBA" id="ARBA00046312"/>
    </source>
</evidence>
<keyword evidence="3 9" id="KW-0812">Transmembrane</keyword>
<comment type="similarity">
    <text evidence="1">Belongs to the nesprin family.</text>
</comment>
<feature type="domain" description="KASH" evidence="11">
    <location>
        <begin position="685"/>
        <end position="744"/>
    </location>
</feature>
<evidence type="ECO:0000256" key="4">
    <source>
        <dbReference type="ARBA" id="ARBA00022737"/>
    </source>
</evidence>
<dbReference type="GO" id="GO:0005640">
    <property type="term" value="C:nuclear outer membrane"/>
    <property type="evidence" value="ECO:0007669"/>
    <property type="project" value="UniProtKB-SubCell"/>
</dbReference>
<organism evidence="12 13">
    <name type="scientific">Albula glossodonta</name>
    <name type="common">roundjaw bonefish</name>
    <dbReference type="NCBI Taxonomy" id="121402"/>
    <lineage>
        <taxon>Eukaryota</taxon>
        <taxon>Metazoa</taxon>
        <taxon>Chordata</taxon>
        <taxon>Craniata</taxon>
        <taxon>Vertebrata</taxon>
        <taxon>Euteleostomi</taxon>
        <taxon>Actinopterygii</taxon>
        <taxon>Neopterygii</taxon>
        <taxon>Teleostei</taxon>
        <taxon>Albuliformes</taxon>
        <taxon>Albulidae</taxon>
        <taxon>Albula</taxon>
    </lineage>
</organism>
<keyword evidence="7" id="KW-0539">Nucleus</keyword>
<keyword evidence="4" id="KW-0677">Repeat</keyword>
<dbReference type="PANTHER" id="PTHR14514">
    <property type="entry name" value="PKA ANCHORING PROTEIN"/>
    <property type="match status" value="1"/>
</dbReference>
<evidence type="ECO:0000256" key="7">
    <source>
        <dbReference type="ARBA" id="ARBA00023242"/>
    </source>
</evidence>
<feature type="region of interest" description="Disordered" evidence="10">
    <location>
        <begin position="502"/>
        <end position="525"/>
    </location>
</feature>
<dbReference type="Pfam" id="PF25035">
    <property type="entry name" value="SYNE1"/>
    <property type="match status" value="1"/>
</dbReference>
<dbReference type="SMART" id="SM00150">
    <property type="entry name" value="SPEC"/>
    <property type="match status" value="2"/>
</dbReference>
<dbReference type="SMART" id="SM01249">
    <property type="entry name" value="KASH"/>
    <property type="match status" value="1"/>
</dbReference>
<dbReference type="PANTHER" id="PTHR14514:SF3">
    <property type="entry name" value="NESPRIN-1"/>
    <property type="match status" value="1"/>
</dbReference>
<evidence type="ECO:0000313" key="12">
    <source>
        <dbReference type="EMBL" id="KAG9336199.1"/>
    </source>
</evidence>
<comment type="caution">
    <text evidence="12">The sequence shown here is derived from an EMBL/GenBank/DDBJ whole genome shotgun (WGS) entry which is preliminary data.</text>
</comment>
<dbReference type="Proteomes" id="UP000824540">
    <property type="component" value="Unassembled WGS sequence"/>
</dbReference>
<dbReference type="InterPro" id="IPR018159">
    <property type="entry name" value="Spectrin/alpha-actinin"/>
</dbReference>
<reference evidence="12" key="1">
    <citation type="thesis" date="2021" institute="BYU ScholarsArchive" country="Provo, UT, USA">
        <title>Applications of and Algorithms for Genome Assembly and Genomic Analyses with an Emphasis on Marine Teleosts.</title>
        <authorList>
            <person name="Pickett B.D."/>
        </authorList>
    </citation>
    <scope>NUCLEOTIDE SEQUENCE</scope>
    <source>
        <strain evidence="12">HI-2016</strain>
    </source>
</reference>
<dbReference type="Gene3D" id="1.20.58.60">
    <property type="match status" value="3"/>
</dbReference>
<dbReference type="AlphaFoldDB" id="A0A8T2N755"/>
<dbReference type="OrthoDB" id="18740at2759"/>
<feature type="region of interest" description="Disordered" evidence="10">
    <location>
        <begin position="376"/>
        <end position="401"/>
    </location>
</feature>
<dbReference type="PROSITE" id="PS51049">
    <property type="entry name" value="KASH"/>
    <property type="match status" value="1"/>
</dbReference>
<protein>
    <recommendedName>
        <fullName evidence="11">KASH domain-containing protein</fullName>
    </recommendedName>
</protein>
<evidence type="ECO:0000259" key="11">
    <source>
        <dbReference type="PROSITE" id="PS51049"/>
    </source>
</evidence>
<dbReference type="InterPro" id="IPR002017">
    <property type="entry name" value="Spectrin_repeat"/>
</dbReference>
<name>A0A8T2N755_9TELE</name>
<keyword evidence="2" id="KW-0597">Phosphoprotein</keyword>
<keyword evidence="6 9" id="KW-0472">Membrane</keyword>
<dbReference type="Pfam" id="PF10541">
    <property type="entry name" value="KASH"/>
    <property type="match status" value="1"/>
</dbReference>
<proteinExistence type="inferred from homology"/>
<evidence type="ECO:0000256" key="1">
    <source>
        <dbReference type="ARBA" id="ARBA00008619"/>
    </source>
</evidence>
<evidence type="ECO:0000256" key="9">
    <source>
        <dbReference type="PROSITE-ProRule" id="PRU00385"/>
    </source>
</evidence>
<gene>
    <name evidence="12" type="ORF">JZ751_002546</name>
</gene>
<keyword evidence="5" id="KW-1133">Transmembrane helix</keyword>
<sequence length="744" mass="84516">MESQAFQNGDISIEEMIEKLNKDWQEETAVVLENRQLLERVGAHLAQVSPRGKASETQCHDNGTDKHWRHLLDLGEARVKRMQETLVAVQHLEGNMSSLQSWLADTETILSQIITYHTCESQEIQRKLNQQQEIQRDIEAHSAGMKSVLGLCEVMLQDCDICANDVEFESIQQAARTLDQRWRNICTMATERRRRIEETGSLWEKFLEDFTCFKDWLQASENVAALSNPSGLLYTTAKEELKKFEDRTDDSGQLRDMMNEGKQRWEDLNKSVASVLNKLKAFKQEISVNESRIDSTFHQGRLLIQKTEALDAAVIEEELEELDRYCEEVFDRVDRYYKKLTDPPFVEEDHGLYGPEDTEELARLLWSECVRDSPQALPPCSKPALMQDGDSGRGSPSSMDSIPLEWDPEYDDFSGVPGALFSGDMATLDTEVHHPHQGQSHQALHTSHLYLPDWSDLVSLASTDTQNTESVEQRDMIAEQTLSEELLYGLNNLNYGPQLSSKHHSLNYGPQLSSKHHSLSYGPQLSSKHHSLNYGPQLSSKHHSLWATLWQAEMELEQLKEQEISSSSQDIKQHIMRLKQIHAELLESWQEVTLFQGPSNGEPVTTKEANDCPQPEHALGGRLQRLMDEVTEVISELERSLDIHDGLEASLKHSLAQSEPSVSRPQSRSPVVIGPVHTCPEGCHRTFLRRVLWASLPFQLLLLVLLSLTCLLPPDQEDHTYALAKILVQNLSPSLHYTNGPPPF</sequence>
<feature type="topological domain" description="Perinuclear space" evidence="9">
    <location>
        <begin position="715"/>
        <end position="744"/>
    </location>
</feature>
<feature type="topological domain" description="Cytoplasmic" evidence="9">
    <location>
        <begin position="1"/>
        <end position="693"/>
    </location>
</feature>
<dbReference type="CDD" id="cd00176">
    <property type="entry name" value="SPEC"/>
    <property type="match status" value="1"/>
</dbReference>
<evidence type="ECO:0000256" key="5">
    <source>
        <dbReference type="ARBA" id="ARBA00022989"/>
    </source>
</evidence>
<dbReference type="Pfam" id="PF00435">
    <property type="entry name" value="Spectrin"/>
    <property type="match status" value="1"/>
</dbReference>
<comment type="subcellular location">
    <subcellularLocation>
        <location evidence="8">Nucleus outer membrane</location>
        <topology evidence="8">Single-pass type IV membrane protein</topology>
    </subcellularLocation>
</comment>
<evidence type="ECO:0000256" key="3">
    <source>
        <dbReference type="ARBA" id="ARBA00022692"/>
    </source>
</evidence>
<evidence type="ECO:0000313" key="13">
    <source>
        <dbReference type="Proteomes" id="UP000824540"/>
    </source>
</evidence>